<reference evidence="2 3" key="1">
    <citation type="submission" date="2020-11" db="EMBL/GenBank/DDBJ databases">
        <title>A novel isolate from a Black sea contaminated sediment with potential to produce alkanes: Plantactinospora alkalitolerans sp. nov.</title>
        <authorList>
            <person name="Carro L."/>
            <person name="Veyisoglu A."/>
            <person name="Guven K."/>
            <person name="Schumann P."/>
            <person name="Klenk H.-P."/>
            <person name="Sahin N."/>
        </authorList>
    </citation>
    <scope>NUCLEOTIDE SEQUENCE [LARGE SCALE GENOMIC DNA]</scope>
    <source>
        <strain evidence="2 3">S1510</strain>
    </source>
</reference>
<dbReference type="InterPro" id="IPR014917">
    <property type="entry name" value="DUF1800"/>
</dbReference>
<proteinExistence type="predicted"/>
<dbReference type="Proteomes" id="UP000638560">
    <property type="component" value="Unassembled WGS sequence"/>
</dbReference>
<evidence type="ECO:0000313" key="2">
    <source>
        <dbReference type="EMBL" id="MBF9128632.1"/>
    </source>
</evidence>
<sequence length="435" mass="47213">MVDRDAVAHLLRRATLGPTAAEVDAAERDGVAATLDRLLAPTGRDAGAAATPAPRLGADPFAGLDKKPSREQRQQAQRERAAQARRLADWWLDRMVAADHQLTEKLVFFWHGHWATSVRKVKSAQLMLGQLDTFRAQGRGRFEPLVRAMVRDPALILWLDGQKNTRAAPNENLARELMELFTLGIGNYTEADVKAGARALTGWQVDRDTAKARFVPRRHDPGEKTILGQTAAFDADSYARLLAARPEAGAFVAARLWFRFGSEDTAPPDSLAAATDGTTTGTLRAIFTSPAFAQTRGQLVKQPVEWIVGAMRQLGVRPGRLAEKERRELSNRLAGMDQVPLRPPSVGGWPAGEAWLTTSSLQARMRLATLLAGAAAPAVLQGLSAAPRAGRPDALARLLVVDRWTARTRTALTALADNPERLLAGGLISPEYTVC</sequence>
<gene>
    <name evidence="2" type="ORF">I0C86_06460</name>
</gene>
<comment type="caution">
    <text evidence="2">The sequence shown here is derived from an EMBL/GenBank/DDBJ whole genome shotgun (WGS) entry which is preliminary data.</text>
</comment>
<dbReference type="Pfam" id="PF08811">
    <property type="entry name" value="DUF1800"/>
    <property type="match status" value="1"/>
</dbReference>
<protein>
    <submittedName>
        <fullName evidence="2">DUF1800 domain-containing protein</fullName>
    </submittedName>
</protein>
<feature type="region of interest" description="Disordered" evidence="1">
    <location>
        <begin position="43"/>
        <end position="80"/>
    </location>
</feature>
<keyword evidence="3" id="KW-1185">Reference proteome</keyword>
<evidence type="ECO:0000256" key="1">
    <source>
        <dbReference type="SAM" id="MobiDB-lite"/>
    </source>
</evidence>
<evidence type="ECO:0000313" key="3">
    <source>
        <dbReference type="Proteomes" id="UP000638560"/>
    </source>
</evidence>
<dbReference type="EMBL" id="JADPUN010000082">
    <property type="protein sequence ID" value="MBF9128632.1"/>
    <property type="molecule type" value="Genomic_DNA"/>
</dbReference>
<feature type="compositionally biased region" description="Basic and acidic residues" evidence="1">
    <location>
        <begin position="64"/>
        <end position="80"/>
    </location>
</feature>
<name>A0ABS0GR07_9ACTN</name>
<accession>A0ABS0GR07</accession>
<dbReference type="RefSeq" id="WP_196200284.1">
    <property type="nucleotide sequence ID" value="NZ_JADPUN010000082.1"/>
</dbReference>
<organism evidence="2 3">
    <name type="scientific">Plantactinospora alkalitolerans</name>
    <dbReference type="NCBI Taxonomy" id="2789879"/>
    <lineage>
        <taxon>Bacteria</taxon>
        <taxon>Bacillati</taxon>
        <taxon>Actinomycetota</taxon>
        <taxon>Actinomycetes</taxon>
        <taxon>Micromonosporales</taxon>
        <taxon>Micromonosporaceae</taxon>
        <taxon>Plantactinospora</taxon>
    </lineage>
</organism>